<comment type="caution">
    <text evidence="2">The sequence shown here is derived from an EMBL/GenBank/DDBJ whole genome shotgun (WGS) entry which is preliminary data.</text>
</comment>
<evidence type="ECO:0000313" key="2">
    <source>
        <dbReference type="EMBL" id="GAO48108.1"/>
    </source>
</evidence>
<protein>
    <submittedName>
        <fullName evidence="2">Uncharacterized protein</fullName>
    </submittedName>
</protein>
<dbReference type="Proteomes" id="UP000033140">
    <property type="component" value="Unassembled WGS sequence"/>
</dbReference>
<feature type="region of interest" description="Disordered" evidence="1">
    <location>
        <begin position="343"/>
        <end position="366"/>
    </location>
</feature>
<gene>
    <name evidence="2" type="ORF">G7K_2294-t1</name>
</gene>
<reference evidence="2 3" key="3">
    <citation type="journal article" date="2015" name="Genome Announc.">
        <title>Draft Genome Sequence of the Archiascomycetous Yeast Saitoella complicata.</title>
        <authorList>
            <person name="Yamauchi K."/>
            <person name="Kondo S."/>
            <person name="Hamamoto M."/>
            <person name="Takahashi Y."/>
            <person name="Ogura Y."/>
            <person name="Hayashi T."/>
            <person name="Nishida H."/>
        </authorList>
    </citation>
    <scope>NUCLEOTIDE SEQUENCE [LARGE SCALE GENOMIC DNA]</scope>
    <source>
        <strain evidence="2 3">NRRL Y-17804</strain>
    </source>
</reference>
<reference evidence="2 3" key="1">
    <citation type="journal article" date="2011" name="J. Gen. Appl. Microbiol.">
        <title>Draft genome sequencing of the enigmatic yeast Saitoella complicata.</title>
        <authorList>
            <person name="Nishida H."/>
            <person name="Hamamoto M."/>
            <person name="Sugiyama J."/>
        </authorList>
    </citation>
    <scope>NUCLEOTIDE SEQUENCE [LARGE SCALE GENOMIC DNA]</scope>
    <source>
        <strain evidence="2 3">NRRL Y-17804</strain>
    </source>
</reference>
<feature type="region of interest" description="Disordered" evidence="1">
    <location>
        <begin position="241"/>
        <end position="281"/>
    </location>
</feature>
<feature type="compositionally biased region" description="Acidic residues" evidence="1">
    <location>
        <begin position="53"/>
        <end position="63"/>
    </location>
</feature>
<evidence type="ECO:0000313" key="3">
    <source>
        <dbReference type="Proteomes" id="UP000033140"/>
    </source>
</evidence>
<name>A0A0E9NE77_SAICN</name>
<evidence type="ECO:0000256" key="1">
    <source>
        <dbReference type="SAM" id="MobiDB-lite"/>
    </source>
</evidence>
<feature type="region of interest" description="Disordered" evidence="1">
    <location>
        <begin position="379"/>
        <end position="476"/>
    </location>
</feature>
<feature type="compositionally biased region" description="Polar residues" evidence="1">
    <location>
        <begin position="458"/>
        <end position="474"/>
    </location>
</feature>
<accession>A0A0E9NE77</accession>
<organism evidence="2 3">
    <name type="scientific">Saitoella complicata (strain BCRC 22490 / CBS 7301 / JCM 7358 / NBRC 10748 / NRRL Y-17804)</name>
    <dbReference type="NCBI Taxonomy" id="698492"/>
    <lineage>
        <taxon>Eukaryota</taxon>
        <taxon>Fungi</taxon>
        <taxon>Dikarya</taxon>
        <taxon>Ascomycota</taxon>
        <taxon>Taphrinomycotina</taxon>
        <taxon>Taphrinomycotina incertae sedis</taxon>
        <taxon>Saitoella</taxon>
    </lineage>
</organism>
<sequence length="523" mass="58242">MASQDHRAAASTQDDSTVGFMNDMNLAMEQVVKDSKETKIPSMNNGLVYYGSSDEESKTDDEVEAVKETTATKVTVISQMKGKDGKVVEGIRENVVVEEVEEIVEDEKEEDELIVGSEKAITHVVTPPPTLPSPPISPIATRCTALRPGKLPAPTHLPLIPSKPSSEERKNVILENNDLSRNQKCAALNAFIVARERERKERAAASTLCAESLSGSAEISGGVGGREKRVKSVEEELNEINKTAKNDEERRERIRELASKNASPVQNRGRKTSKSMSSAPNSIPESWVVYITPSQALIISERKIENAARHQEIKRLPEARFTEDERARMAKLLKKNIENAKRRRMEADAPSGFQSEMGEAEVKKETDVHLMRKVPLPGEDTRLFNRQEPSAEAESEHILPPRITQQEIIIDSSDDEKPATATQERPDDTKKRVRVVPANKKPQPESTVPLPNKKRRNQNTTTLPNREGSPSFSEGDTLRIGNAIRDNTPWVHVGRHTGFNGEKLKKWWWDKACPTLANAAKRG</sequence>
<proteinExistence type="predicted"/>
<feature type="compositionally biased region" description="Basic and acidic residues" evidence="1">
    <location>
        <begin position="242"/>
        <end position="258"/>
    </location>
</feature>
<feature type="region of interest" description="Disordered" evidence="1">
    <location>
        <begin position="42"/>
        <end position="65"/>
    </location>
</feature>
<dbReference type="AlphaFoldDB" id="A0A0E9NE77"/>
<reference evidence="2 3" key="2">
    <citation type="journal article" date="2014" name="J. Gen. Appl. Microbiol.">
        <title>The early diverging ascomycetous budding yeast Saitoella complicata has three histone deacetylases belonging to the Clr6, Hos2, and Rpd3 lineages.</title>
        <authorList>
            <person name="Nishida H."/>
            <person name="Matsumoto T."/>
            <person name="Kondo S."/>
            <person name="Hamamoto M."/>
            <person name="Yoshikawa H."/>
        </authorList>
    </citation>
    <scope>NUCLEOTIDE SEQUENCE [LARGE SCALE GENOMIC DNA]</scope>
    <source>
        <strain evidence="2 3">NRRL Y-17804</strain>
    </source>
</reference>
<keyword evidence="3" id="KW-1185">Reference proteome</keyword>
<dbReference type="EMBL" id="BACD03000013">
    <property type="protein sequence ID" value="GAO48108.1"/>
    <property type="molecule type" value="Genomic_DNA"/>
</dbReference>